<keyword evidence="1" id="KW-0812">Transmembrane</keyword>
<evidence type="ECO:0000256" key="1">
    <source>
        <dbReference type="SAM" id="Phobius"/>
    </source>
</evidence>
<keyword evidence="1" id="KW-0472">Membrane</keyword>
<feature type="transmembrane region" description="Helical" evidence="1">
    <location>
        <begin position="102"/>
        <end position="120"/>
    </location>
</feature>
<organism evidence="2 3">
    <name type="scientific">Methyloversatilis universalis (strain ATCC BAA-1314 / DSM 25237 / JCM 13912 / CCUG 52030 / FAM5)</name>
    <dbReference type="NCBI Taxonomy" id="1000565"/>
    <lineage>
        <taxon>Bacteria</taxon>
        <taxon>Pseudomonadati</taxon>
        <taxon>Pseudomonadota</taxon>
        <taxon>Betaproteobacteria</taxon>
        <taxon>Nitrosomonadales</taxon>
        <taxon>Sterolibacteriaceae</taxon>
        <taxon>Methyloversatilis</taxon>
    </lineage>
</organism>
<reference evidence="2 3" key="1">
    <citation type="journal article" date="2011" name="J. Bacteriol.">
        <title>Genome sequence of Methyloversatilis universalis FAM5T, a methylotrophic representative of the order Rhodocyclales.</title>
        <authorList>
            <person name="Kittichotirat W."/>
            <person name="Good N.M."/>
            <person name="Hall R."/>
            <person name="Bringel F."/>
            <person name="Lajus A."/>
            <person name="Medigue C."/>
            <person name="Smalley N.E."/>
            <person name="Beck D."/>
            <person name="Bumgarner R."/>
            <person name="Vuilleumier S."/>
            <person name="Kalyuzhnaya M.G."/>
        </authorList>
    </citation>
    <scope>NUCLEOTIDE SEQUENCE [LARGE SCALE GENOMIC DNA]</scope>
    <source>
        <strain evidence="3">ATCC BAA-1314 / JCM 13912 / FAM5</strain>
    </source>
</reference>
<comment type="caution">
    <text evidence="2">The sequence shown here is derived from an EMBL/GenBank/DDBJ whole genome shotgun (WGS) entry which is preliminary data.</text>
</comment>
<keyword evidence="1" id="KW-1133">Transmembrane helix</keyword>
<dbReference type="EMBL" id="AFHG01000036">
    <property type="protein sequence ID" value="EGK72451.1"/>
    <property type="molecule type" value="Genomic_DNA"/>
</dbReference>
<name>F5RAK2_METUF</name>
<keyword evidence="3" id="KW-1185">Reference proteome</keyword>
<dbReference type="AlphaFoldDB" id="F5RAK2"/>
<evidence type="ECO:0000313" key="2">
    <source>
        <dbReference type="EMBL" id="EGK72451.1"/>
    </source>
</evidence>
<protein>
    <submittedName>
        <fullName evidence="2">Uncharacterized protein</fullName>
    </submittedName>
</protein>
<sequence>MSWMFNSDGTLSDYDTGATVNPNANEWWGASQPSSSDGGWDYGKDVLDILKFGAGVLLMRDQSEWQDQRRYEQAANGIALQGQAAAVQARATGLQASAMSGMLPMLLIGGAVVIAGILLLKD</sequence>
<proteinExistence type="predicted"/>
<gene>
    <name evidence="2" type="ORF">METUNv1_01216</name>
</gene>
<accession>F5RAK2</accession>
<dbReference type="STRING" id="1000565.METUNv1_01216"/>
<dbReference type="RefSeq" id="WP_008059809.1">
    <property type="nucleotide sequence ID" value="NZ_AFHG01000036.1"/>
</dbReference>
<dbReference type="Proteomes" id="UP000005019">
    <property type="component" value="Unassembled WGS sequence"/>
</dbReference>
<evidence type="ECO:0000313" key="3">
    <source>
        <dbReference type="Proteomes" id="UP000005019"/>
    </source>
</evidence>